<dbReference type="OrthoDB" id="9946057at2"/>
<reference evidence="1 2" key="1">
    <citation type="submission" date="2019-01" db="EMBL/GenBank/DDBJ databases">
        <title>Nocardioides guangzhouensis sp. nov., an actinobacterium isolated from soil.</title>
        <authorList>
            <person name="Fu Y."/>
            <person name="Cai Y."/>
            <person name="Lin Z."/>
            <person name="Chen P."/>
        </authorList>
    </citation>
    <scope>NUCLEOTIDE SEQUENCE [LARGE SCALE GENOMIC DNA]</scope>
    <source>
        <strain evidence="1 2">130</strain>
    </source>
</reference>
<protein>
    <submittedName>
        <fullName evidence="1">Uncharacterized protein</fullName>
    </submittedName>
</protein>
<accession>A0A4Q4ZAC6</accession>
<dbReference type="EMBL" id="SDKM01000020">
    <property type="protein sequence ID" value="RYP84900.1"/>
    <property type="molecule type" value="Genomic_DNA"/>
</dbReference>
<organism evidence="1 2">
    <name type="scientific">Nocardioides guangzhouensis</name>
    <dbReference type="NCBI Taxonomy" id="2497878"/>
    <lineage>
        <taxon>Bacteria</taxon>
        <taxon>Bacillati</taxon>
        <taxon>Actinomycetota</taxon>
        <taxon>Actinomycetes</taxon>
        <taxon>Propionibacteriales</taxon>
        <taxon>Nocardioidaceae</taxon>
        <taxon>Nocardioides</taxon>
    </lineage>
</organism>
<name>A0A4Q4ZAC6_9ACTN</name>
<comment type="caution">
    <text evidence="1">The sequence shown here is derived from an EMBL/GenBank/DDBJ whole genome shotgun (WGS) entry which is preliminary data.</text>
</comment>
<keyword evidence="2" id="KW-1185">Reference proteome</keyword>
<evidence type="ECO:0000313" key="1">
    <source>
        <dbReference type="EMBL" id="RYP84900.1"/>
    </source>
</evidence>
<dbReference type="Proteomes" id="UP000295198">
    <property type="component" value="Unassembled WGS sequence"/>
</dbReference>
<dbReference type="RefSeq" id="WP_134718361.1">
    <property type="nucleotide sequence ID" value="NZ_SDKM01000020.1"/>
</dbReference>
<dbReference type="AlphaFoldDB" id="A0A4Q4ZAC6"/>
<proteinExistence type="predicted"/>
<gene>
    <name evidence="1" type="ORF">EKO23_14090</name>
</gene>
<sequence>MKVRPGAVLRGVGVALACVAPAGSKRSGILFAAYTGGWFLDKPGLQVFMVVPDTDEPWKRGTVPFATSVASWSTVMLAAATGLRRTRVPTPIGAVLLGGVVTVVDSLLADLGAARDAAKAAAEADGAPAGY</sequence>
<evidence type="ECO:0000313" key="2">
    <source>
        <dbReference type="Proteomes" id="UP000295198"/>
    </source>
</evidence>